<keyword evidence="1 2" id="KW-0597">Phosphoprotein</keyword>
<dbReference type="InterPro" id="IPR009061">
    <property type="entry name" value="DNA-bd_dom_put_sf"/>
</dbReference>
<dbReference type="PANTHER" id="PTHR44591:SF3">
    <property type="entry name" value="RESPONSE REGULATORY DOMAIN-CONTAINING PROTEIN"/>
    <property type="match status" value="1"/>
</dbReference>
<dbReference type="Gene3D" id="1.10.1660.10">
    <property type="match status" value="1"/>
</dbReference>
<evidence type="ECO:0000313" key="4">
    <source>
        <dbReference type="EMBL" id="AEG31383.1"/>
    </source>
</evidence>
<name>F6DBZ7_THICA</name>
<dbReference type="PANTHER" id="PTHR44591">
    <property type="entry name" value="STRESS RESPONSE REGULATOR PROTEIN 1"/>
    <property type="match status" value="1"/>
</dbReference>
<accession>F6DBZ7</accession>
<feature type="modified residue" description="4-aspartylphosphate" evidence="2">
    <location>
        <position position="122"/>
    </location>
</feature>
<evidence type="ECO:0000259" key="3">
    <source>
        <dbReference type="PROSITE" id="PS50110"/>
    </source>
</evidence>
<evidence type="ECO:0000256" key="1">
    <source>
        <dbReference type="ARBA" id="ARBA00022553"/>
    </source>
</evidence>
<keyword evidence="5" id="KW-1185">Reference proteome</keyword>
<reference evidence="4 5" key="1">
    <citation type="submission" date="2011-05" db="EMBL/GenBank/DDBJ databases">
        <title>Complete sequence of Thioalkalimicrobium cyclicum ALM1.</title>
        <authorList>
            <consortium name="US DOE Joint Genome Institute"/>
            <person name="Lucas S."/>
            <person name="Han J."/>
            <person name="Lapidus A."/>
            <person name="Cheng J.-F."/>
            <person name="Goodwin L."/>
            <person name="Pitluck S."/>
            <person name="Peters L."/>
            <person name="Mikhailova N."/>
            <person name="Davenport K."/>
            <person name="Han C."/>
            <person name="Tapia R."/>
            <person name="Land M."/>
            <person name="Hauser L."/>
            <person name="Kyrpides N."/>
            <person name="Ivanova N."/>
            <person name="Pagani I."/>
            <person name="Kappler U."/>
            <person name="Woyke T."/>
        </authorList>
    </citation>
    <scope>NUCLEOTIDE SEQUENCE [LARGE SCALE GENOMIC DNA]</scope>
    <source>
        <strain evidence="5">DSM 14477 / JCM 11371 / ALM1</strain>
    </source>
</reference>
<dbReference type="Gene3D" id="3.40.50.2300">
    <property type="match status" value="1"/>
</dbReference>
<feature type="domain" description="Response regulatory" evidence="3">
    <location>
        <begin position="71"/>
        <end position="188"/>
    </location>
</feature>
<proteinExistence type="predicted"/>
<dbReference type="GO" id="GO:0000160">
    <property type="term" value="P:phosphorelay signal transduction system"/>
    <property type="evidence" value="ECO:0007669"/>
    <property type="project" value="InterPro"/>
</dbReference>
<sequence>MATKNSKYVTTTEACELIGVSKTVIKRLADEGVLQIWKTPGGHRRLLRSSVDEYIMKNGRERANEDDGVLKVLVVDDDQISIDLIKSMANALGFPMKVLTANDGYEGLINAGRYKPEIIFSDLNMPQMDGYSMVQAMRNFETTKDSTIIVLTAYKPEEINREKLPANITVMHKPVQPDILKQFLTYEYNLKKS</sequence>
<dbReference type="SUPFAM" id="SSF46955">
    <property type="entry name" value="Putative DNA-binding domain"/>
    <property type="match status" value="1"/>
</dbReference>
<evidence type="ECO:0000256" key="2">
    <source>
        <dbReference type="PROSITE-ProRule" id="PRU00169"/>
    </source>
</evidence>
<dbReference type="AlphaFoldDB" id="F6DBZ7"/>
<dbReference type="InterPro" id="IPR041657">
    <property type="entry name" value="HTH_17"/>
</dbReference>
<dbReference type="NCBIfam" id="TIGR01764">
    <property type="entry name" value="excise"/>
    <property type="match status" value="1"/>
</dbReference>
<dbReference type="Proteomes" id="UP000009232">
    <property type="component" value="Chromosome"/>
</dbReference>
<dbReference type="RefSeq" id="WP_013835164.1">
    <property type="nucleotide sequence ID" value="NC_015581.1"/>
</dbReference>
<dbReference type="InterPro" id="IPR010093">
    <property type="entry name" value="SinI_DNA-bd"/>
</dbReference>
<evidence type="ECO:0000313" key="5">
    <source>
        <dbReference type="Proteomes" id="UP000009232"/>
    </source>
</evidence>
<dbReference type="SMART" id="SM00448">
    <property type="entry name" value="REC"/>
    <property type="match status" value="1"/>
</dbReference>
<dbReference type="GO" id="GO:0003677">
    <property type="term" value="F:DNA binding"/>
    <property type="evidence" value="ECO:0007669"/>
    <property type="project" value="InterPro"/>
</dbReference>
<dbReference type="InterPro" id="IPR050595">
    <property type="entry name" value="Bact_response_regulator"/>
</dbReference>
<dbReference type="SUPFAM" id="SSF52172">
    <property type="entry name" value="CheY-like"/>
    <property type="match status" value="1"/>
</dbReference>
<dbReference type="PROSITE" id="PS50110">
    <property type="entry name" value="RESPONSE_REGULATORY"/>
    <property type="match status" value="1"/>
</dbReference>
<dbReference type="OrthoDB" id="5703386at2"/>
<dbReference type="EMBL" id="CP002776">
    <property type="protein sequence ID" value="AEG31383.1"/>
    <property type="molecule type" value="Genomic_DNA"/>
</dbReference>
<dbReference type="Pfam" id="PF12728">
    <property type="entry name" value="HTH_17"/>
    <property type="match status" value="1"/>
</dbReference>
<dbReference type="InterPro" id="IPR001789">
    <property type="entry name" value="Sig_transdc_resp-reg_receiver"/>
</dbReference>
<organism evidence="4 5">
    <name type="scientific">Thiomicrospira cyclica (strain DSM 14477 / JCM 11371 / ALM1)</name>
    <name type="common">Thioalkalimicrobium cyclicum</name>
    <dbReference type="NCBI Taxonomy" id="717773"/>
    <lineage>
        <taxon>Bacteria</taxon>
        <taxon>Pseudomonadati</taxon>
        <taxon>Pseudomonadota</taxon>
        <taxon>Gammaproteobacteria</taxon>
        <taxon>Thiotrichales</taxon>
        <taxon>Piscirickettsiaceae</taxon>
        <taxon>Thiomicrospira</taxon>
    </lineage>
</organism>
<dbReference type="eggNOG" id="COG0784">
    <property type="taxonomic scope" value="Bacteria"/>
</dbReference>
<gene>
    <name evidence="4" type="ordered locus">Thicy_0611</name>
</gene>
<dbReference type="Pfam" id="PF00072">
    <property type="entry name" value="Response_reg"/>
    <property type="match status" value="1"/>
</dbReference>
<dbReference type="InterPro" id="IPR011006">
    <property type="entry name" value="CheY-like_superfamily"/>
</dbReference>
<dbReference type="HOGENOM" id="CLU_092045_1_0_6"/>
<dbReference type="STRING" id="717773.Thicy_0611"/>
<protein>
    <submittedName>
        <fullName evidence="4">Response regulator receiver protein</fullName>
    </submittedName>
</protein>
<dbReference type="KEGG" id="tcy:Thicy_0611"/>